<evidence type="ECO:0000313" key="2">
    <source>
        <dbReference type="Proteomes" id="UP000197138"/>
    </source>
</evidence>
<gene>
    <name evidence="1" type="ORF">CDL15_Pgr023885</name>
</gene>
<proteinExistence type="predicted"/>
<reference evidence="2" key="1">
    <citation type="journal article" date="2017" name="Plant J.">
        <title>The pomegranate (Punica granatum L.) genome and the genomics of punicalagin biosynthesis.</title>
        <authorList>
            <person name="Qin G."/>
            <person name="Xu C."/>
            <person name="Ming R."/>
            <person name="Tang H."/>
            <person name="Guyot R."/>
            <person name="Kramer E.M."/>
            <person name="Hu Y."/>
            <person name="Yi X."/>
            <person name="Qi Y."/>
            <person name="Xu X."/>
            <person name="Gao Z."/>
            <person name="Pan H."/>
            <person name="Jian J."/>
            <person name="Tian Y."/>
            <person name="Yue Z."/>
            <person name="Xu Y."/>
        </authorList>
    </citation>
    <scope>NUCLEOTIDE SEQUENCE [LARGE SCALE GENOMIC DNA]</scope>
    <source>
        <strain evidence="2">cv. Dabenzi</strain>
    </source>
</reference>
<sequence length="69" mass="7633">MLKTMITHVGVQLPDEPGEVIVFEILGEQISGEHGRIPHHKAGSVLVTGDDVVYFGVLDELIGLRQERR</sequence>
<name>A0A218XWQ5_PUNGR</name>
<comment type="caution">
    <text evidence="1">The sequence shown here is derived from an EMBL/GenBank/DDBJ whole genome shotgun (WGS) entry which is preliminary data.</text>
</comment>
<organism evidence="1 2">
    <name type="scientific">Punica granatum</name>
    <name type="common">Pomegranate</name>
    <dbReference type="NCBI Taxonomy" id="22663"/>
    <lineage>
        <taxon>Eukaryota</taxon>
        <taxon>Viridiplantae</taxon>
        <taxon>Streptophyta</taxon>
        <taxon>Embryophyta</taxon>
        <taxon>Tracheophyta</taxon>
        <taxon>Spermatophyta</taxon>
        <taxon>Magnoliopsida</taxon>
        <taxon>eudicotyledons</taxon>
        <taxon>Gunneridae</taxon>
        <taxon>Pentapetalae</taxon>
        <taxon>rosids</taxon>
        <taxon>malvids</taxon>
        <taxon>Myrtales</taxon>
        <taxon>Lythraceae</taxon>
        <taxon>Punica</taxon>
    </lineage>
</organism>
<dbReference type="EMBL" id="MTKT01000688">
    <property type="protein sequence ID" value="OWM89039.1"/>
    <property type="molecule type" value="Genomic_DNA"/>
</dbReference>
<evidence type="ECO:0000313" key="1">
    <source>
        <dbReference type="EMBL" id="OWM89039.1"/>
    </source>
</evidence>
<protein>
    <submittedName>
        <fullName evidence="1">Uncharacterized protein</fullName>
    </submittedName>
</protein>
<accession>A0A218XWQ5</accession>
<dbReference type="AlphaFoldDB" id="A0A218XWQ5"/>
<dbReference type="Proteomes" id="UP000197138">
    <property type="component" value="Unassembled WGS sequence"/>
</dbReference>